<dbReference type="EMBL" id="JANBUN010001059">
    <property type="protein sequence ID" value="KAJ2799884.1"/>
    <property type="molecule type" value="Genomic_DNA"/>
</dbReference>
<gene>
    <name evidence="1" type="ORF">H4R21_003394</name>
</gene>
<feature type="non-terminal residue" evidence="1">
    <location>
        <position position="100"/>
    </location>
</feature>
<proteinExistence type="predicted"/>
<feature type="non-terminal residue" evidence="1">
    <location>
        <position position="1"/>
    </location>
</feature>
<accession>A0ACC1L2S1</accession>
<reference evidence="1" key="1">
    <citation type="submission" date="2022-07" db="EMBL/GenBank/DDBJ databases">
        <title>Phylogenomic reconstructions and comparative analyses of Kickxellomycotina fungi.</title>
        <authorList>
            <person name="Reynolds N.K."/>
            <person name="Stajich J.E."/>
            <person name="Barry K."/>
            <person name="Grigoriev I.V."/>
            <person name="Crous P."/>
            <person name="Smith M.E."/>
        </authorList>
    </citation>
    <scope>NUCLEOTIDE SEQUENCE</scope>
    <source>
        <strain evidence="1">BCRC 34780</strain>
    </source>
</reference>
<evidence type="ECO:0000313" key="2">
    <source>
        <dbReference type="Proteomes" id="UP001140087"/>
    </source>
</evidence>
<keyword evidence="2" id="KW-1185">Reference proteome</keyword>
<dbReference type="Proteomes" id="UP001140087">
    <property type="component" value="Unassembled WGS sequence"/>
</dbReference>
<evidence type="ECO:0000313" key="1">
    <source>
        <dbReference type="EMBL" id="KAJ2799884.1"/>
    </source>
</evidence>
<organism evidence="1 2">
    <name type="scientific">Coemansia helicoidea</name>
    <dbReference type="NCBI Taxonomy" id="1286919"/>
    <lineage>
        <taxon>Eukaryota</taxon>
        <taxon>Fungi</taxon>
        <taxon>Fungi incertae sedis</taxon>
        <taxon>Zoopagomycota</taxon>
        <taxon>Kickxellomycotina</taxon>
        <taxon>Kickxellomycetes</taxon>
        <taxon>Kickxellales</taxon>
        <taxon>Kickxellaceae</taxon>
        <taxon>Coemansia</taxon>
    </lineage>
</organism>
<comment type="caution">
    <text evidence="1">The sequence shown here is derived from an EMBL/GenBank/DDBJ whole genome shotgun (WGS) entry which is preliminary data.</text>
</comment>
<name>A0ACC1L2S1_9FUNG</name>
<sequence length="100" mass="10696">LLCAPDAAARGRVDRGGHRLPQPARRARCAGAWRPRLGRLGDQLVAGADHRAPGGDLPRPRPRPVRPHRRPPAGPSPADADAQLFRARPAAQGVPRQHAV</sequence>
<protein>
    <submittedName>
        <fullName evidence="1">Uncharacterized protein</fullName>
    </submittedName>
</protein>